<reference evidence="1 2" key="2">
    <citation type="submission" date="2024-10" db="EMBL/GenBank/DDBJ databases">
        <authorList>
            <person name="Ryan C."/>
        </authorList>
    </citation>
    <scope>NUCLEOTIDE SEQUENCE [LARGE SCALE GENOMIC DNA]</scope>
</reference>
<protein>
    <recommendedName>
        <fullName evidence="3">F-box protein</fullName>
    </recommendedName>
</protein>
<dbReference type="Gene3D" id="3.80.10.10">
    <property type="entry name" value="Ribonuclease Inhibitor"/>
    <property type="match status" value="1"/>
</dbReference>
<accession>A0ABC9BKG9</accession>
<name>A0ABC9BKG9_9POAL</name>
<dbReference type="EMBL" id="OZ075136">
    <property type="protein sequence ID" value="CAL5003017.1"/>
    <property type="molecule type" value="Genomic_DNA"/>
</dbReference>
<dbReference type="PANTHER" id="PTHR38926">
    <property type="entry name" value="F-BOX DOMAIN CONTAINING PROTEIN, EXPRESSED"/>
    <property type="match status" value="1"/>
</dbReference>
<reference evidence="2" key="1">
    <citation type="submission" date="2024-06" db="EMBL/GenBank/DDBJ databases">
        <authorList>
            <person name="Ryan C."/>
        </authorList>
    </citation>
    <scope>NUCLEOTIDE SEQUENCE [LARGE SCALE GENOMIC DNA]</scope>
</reference>
<dbReference type="Proteomes" id="UP001497457">
    <property type="component" value="Chromosome 26rd"/>
</dbReference>
<evidence type="ECO:0000313" key="2">
    <source>
        <dbReference type="Proteomes" id="UP001497457"/>
    </source>
</evidence>
<keyword evidence="2" id="KW-1185">Reference proteome</keyword>
<evidence type="ECO:0008006" key="3">
    <source>
        <dbReference type="Google" id="ProtNLM"/>
    </source>
</evidence>
<gene>
    <name evidence="1" type="ORF">URODEC1_LOCUS66211</name>
</gene>
<dbReference type="AlphaFoldDB" id="A0ABC9BKG9"/>
<dbReference type="PANTHER" id="PTHR38926:SF74">
    <property type="entry name" value="OS08G0193600 PROTEIN"/>
    <property type="match status" value="1"/>
</dbReference>
<proteinExistence type="predicted"/>
<evidence type="ECO:0000313" key="1">
    <source>
        <dbReference type="EMBL" id="CAL5003017.1"/>
    </source>
</evidence>
<dbReference type="InterPro" id="IPR032675">
    <property type="entry name" value="LRR_dom_sf"/>
</dbReference>
<sequence>MRGAELACTAWRSVAVGDPALCRRADLTTARTRYYASSLAMARAAADRSAGQCVAFSGTLDANSLLYLVERAPLKSLNVQDIVLTDKVVNVAVALKKLPLLEDLEISTDYYNTQAENLFASVCKACPHLKKLRLTFPEPECDIDGDREIQDGGVCEIPIMCELRSIELFEFDLTADGLAVILENCPLLETLHIDGYFLGNNDGTYEELREKCAARVKNLTLPEPDIFEDYDSDLD</sequence>
<organism evidence="1 2">
    <name type="scientific">Urochloa decumbens</name>
    <dbReference type="NCBI Taxonomy" id="240449"/>
    <lineage>
        <taxon>Eukaryota</taxon>
        <taxon>Viridiplantae</taxon>
        <taxon>Streptophyta</taxon>
        <taxon>Embryophyta</taxon>
        <taxon>Tracheophyta</taxon>
        <taxon>Spermatophyta</taxon>
        <taxon>Magnoliopsida</taxon>
        <taxon>Liliopsida</taxon>
        <taxon>Poales</taxon>
        <taxon>Poaceae</taxon>
        <taxon>PACMAD clade</taxon>
        <taxon>Panicoideae</taxon>
        <taxon>Panicodae</taxon>
        <taxon>Paniceae</taxon>
        <taxon>Melinidinae</taxon>
        <taxon>Urochloa</taxon>
    </lineage>
</organism>
<dbReference type="SUPFAM" id="SSF52047">
    <property type="entry name" value="RNI-like"/>
    <property type="match status" value="1"/>
</dbReference>